<sequence length="160" mass="18942">MRARFFSNKIDRTRLYVPDKTTQPEFWECDEHNRAVPQRFSKHTQTRCYTPFPGLKKKFTQQRNQRFDENGRYFTKILWALAYDSSPTLYSNLLPNTEPSPKSLFSTLHDLSFGQTFYMKSPWSTLEELWLQHIKERTGNLKTRASKCHAPALVLDPKYG</sequence>
<name>A0A7C8HYV2_9PLEO</name>
<dbReference type="EMBL" id="JAADJZ010000033">
    <property type="protein sequence ID" value="KAF2865517.1"/>
    <property type="molecule type" value="Genomic_DNA"/>
</dbReference>
<dbReference type="AlphaFoldDB" id="A0A7C8HYV2"/>
<organism evidence="1 2">
    <name type="scientific">Massariosphaeria phaeospora</name>
    <dbReference type="NCBI Taxonomy" id="100035"/>
    <lineage>
        <taxon>Eukaryota</taxon>
        <taxon>Fungi</taxon>
        <taxon>Dikarya</taxon>
        <taxon>Ascomycota</taxon>
        <taxon>Pezizomycotina</taxon>
        <taxon>Dothideomycetes</taxon>
        <taxon>Pleosporomycetidae</taxon>
        <taxon>Pleosporales</taxon>
        <taxon>Pleosporales incertae sedis</taxon>
        <taxon>Massariosphaeria</taxon>
    </lineage>
</organism>
<dbReference type="Proteomes" id="UP000481861">
    <property type="component" value="Unassembled WGS sequence"/>
</dbReference>
<gene>
    <name evidence="1" type="ORF">BDV95DRAFT_623800</name>
</gene>
<proteinExistence type="predicted"/>
<keyword evidence="2" id="KW-1185">Reference proteome</keyword>
<evidence type="ECO:0000313" key="1">
    <source>
        <dbReference type="EMBL" id="KAF2865517.1"/>
    </source>
</evidence>
<evidence type="ECO:0000313" key="2">
    <source>
        <dbReference type="Proteomes" id="UP000481861"/>
    </source>
</evidence>
<accession>A0A7C8HYV2</accession>
<reference evidence="1 2" key="1">
    <citation type="submission" date="2020-01" db="EMBL/GenBank/DDBJ databases">
        <authorList>
            <consortium name="DOE Joint Genome Institute"/>
            <person name="Haridas S."/>
            <person name="Albert R."/>
            <person name="Binder M."/>
            <person name="Bloem J."/>
            <person name="Labutti K."/>
            <person name="Salamov A."/>
            <person name="Andreopoulos B."/>
            <person name="Baker S.E."/>
            <person name="Barry K."/>
            <person name="Bills G."/>
            <person name="Bluhm B.H."/>
            <person name="Cannon C."/>
            <person name="Castanera R."/>
            <person name="Culley D.E."/>
            <person name="Daum C."/>
            <person name="Ezra D."/>
            <person name="Gonzalez J.B."/>
            <person name="Henrissat B."/>
            <person name="Kuo A."/>
            <person name="Liang C."/>
            <person name="Lipzen A."/>
            <person name="Lutzoni F."/>
            <person name="Magnuson J."/>
            <person name="Mondo S."/>
            <person name="Nolan M."/>
            <person name="Ohm R."/>
            <person name="Pangilinan J."/>
            <person name="Park H.-J.H."/>
            <person name="Ramirez L."/>
            <person name="Alfaro M."/>
            <person name="Sun H."/>
            <person name="Tritt A."/>
            <person name="Yoshinaga Y."/>
            <person name="Zwiers L.-H.L."/>
            <person name="Turgeon B.G."/>
            <person name="Goodwin S.B."/>
            <person name="Spatafora J.W."/>
            <person name="Crous P.W."/>
            <person name="Grigoriev I.V."/>
        </authorList>
    </citation>
    <scope>NUCLEOTIDE SEQUENCE [LARGE SCALE GENOMIC DNA]</scope>
    <source>
        <strain evidence="1 2">CBS 611.86</strain>
    </source>
</reference>
<protein>
    <submittedName>
        <fullName evidence="1">Uncharacterized protein</fullName>
    </submittedName>
</protein>
<comment type="caution">
    <text evidence="1">The sequence shown here is derived from an EMBL/GenBank/DDBJ whole genome shotgun (WGS) entry which is preliminary data.</text>
</comment>